<dbReference type="InterPro" id="IPR013783">
    <property type="entry name" value="Ig-like_fold"/>
</dbReference>
<feature type="non-terminal residue" evidence="2">
    <location>
        <position position="1"/>
    </location>
</feature>
<dbReference type="InterPro" id="IPR025965">
    <property type="entry name" value="FlgD/Vpr_Ig-like"/>
</dbReference>
<evidence type="ECO:0000259" key="1">
    <source>
        <dbReference type="Pfam" id="PF13860"/>
    </source>
</evidence>
<dbReference type="NCBIfam" id="TIGR04183">
    <property type="entry name" value="Por_Secre_tail"/>
    <property type="match status" value="1"/>
</dbReference>
<gene>
    <name evidence="2" type="ORF">ENO08_04420</name>
</gene>
<evidence type="ECO:0000313" key="2">
    <source>
        <dbReference type="EMBL" id="HER43685.1"/>
    </source>
</evidence>
<dbReference type="InterPro" id="IPR036116">
    <property type="entry name" value="FN3_sf"/>
</dbReference>
<accession>A0A7V2F3A0</accession>
<proteinExistence type="predicted"/>
<organism evidence="2">
    <name type="scientific">Eiseniibacteriota bacterium</name>
    <dbReference type="NCBI Taxonomy" id="2212470"/>
    <lineage>
        <taxon>Bacteria</taxon>
        <taxon>Candidatus Eiseniibacteriota</taxon>
    </lineage>
</organism>
<dbReference type="EMBL" id="DSEC01000312">
    <property type="protein sequence ID" value="HER43685.1"/>
    <property type="molecule type" value="Genomic_DNA"/>
</dbReference>
<dbReference type="Proteomes" id="UP000886069">
    <property type="component" value="Unassembled WGS sequence"/>
</dbReference>
<sequence>PMYWISAPDSARSVDNLAPAAPLSLAGEQSFSPGGLQLTWDPNSEADLAGYNIYRGTDESFEPGPGNFLVSTPDTASFDGGWSWEAGYCYKVAAVDVHGNESGFAVLSPDMLTGDDPATLPDAAFLSQNWPNPFNPATTIKFGLKNRGHVSLRIFDAAGRLVAVLVDEDRPAGRYEASWNGSDARGARVASGVYFYRLAAGDFVQTRKMVLLR</sequence>
<name>A0A7V2F3A0_UNCEI</name>
<feature type="domain" description="FlgD/Vpr Ig-like" evidence="1">
    <location>
        <begin position="149"/>
        <end position="200"/>
    </location>
</feature>
<comment type="caution">
    <text evidence="2">The sequence shown here is derived from an EMBL/GenBank/DDBJ whole genome shotgun (WGS) entry which is preliminary data.</text>
</comment>
<reference evidence="2" key="1">
    <citation type="journal article" date="2020" name="mSystems">
        <title>Genome- and Community-Level Interaction Insights into Carbon Utilization and Element Cycling Functions of Hydrothermarchaeota in Hydrothermal Sediment.</title>
        <authorList>
            <person name="Zhou Z."/>
            <person name="Liu Y."/>
            <person name="Xu W."/>
            <person name="Pan J."/>
            <person name="Luo Z.H."/>
            <person name="Li M."/>
        </authorList>
    </citation>
    <scope>NUCLEOTIDE SEQUENCE [LARGE SCALE GENOMIC DNA]</scope>
    <source>
        <strain evidence="2">SpSt-1233</strain>
    </source>
</reference>
<dbReference type="SUPFAM" id="SSF49265">
    <property type="entry name" value="Fibronectin type III"/>
    <property type="match status" value="1"/>
</dbReference>
<dbReference type="Pfam" id="PF13860">
    <property type="entry name" value="FlgD_ig"/>
    <property type="match status" value="1"/>
</dbReference>
<dbReference type="Gene3D" id="2.60.40.4070">
    <property type="match status" value="1"/>
</dbReference>
<protein>
    <submittedName>
        <fullName evidence="2">T9SS type A sorting domain-containing protein</fullName>
    </submittedName>
</protein>
<dbReference type="AlphaFoldDB" id="A0A7V2F3A0"/>
<dbReference type="InterPro" id="IPR026444">
    <property type="entry name" value="Secre_tail"/>
</dbReference>
<dbReference type="Gene3D" id="2.60.40.10">
    <property type="entry name" value="Immunoglobulins"/>
    <property type="match status" value="1"/>
</dbReference>